<dbReference type="Gene3D" id="1.10.10.10">
    <property type="entry name" value="Winged helix-like DNA-binding domain superfamily/Winged helix DNA-binding domain"/>
    <property type="match status" value="1"/>
</dbReference>
<dbReference type="Pfam" id="PF00126">
    <property type="entry name" value="HTH_1"/>
    <property type="match status" value="1"/>
</dbReference>
<dbReference type="AlphaFoldDB" id="A0A1H3R4G9"/>
<dbReference type="InterPro" id="IPR050389">
    <property type="entry name" value="LysR-type_TF"/>
</dbReference>
<gene>
    <name evidence="6" type="ORF">SAMN05421547_11496</name>
</gene>
<reference evidence="6 7" key="1">
    <citation type="submission" date="2016-10" db="EMBL/GenBank/DDBJ databases">
        <authorList>
            <person name="de Groot N.N."/>
        </authorList>
    </citation>
    <scope>NUCLEOTIDE SEQUENCE [LARGE SCALE GENOMIC DNA]</scope>
    <source>
        <strain evidence="6 7">LMG 24775</strain>
    </source>
</reference>
<comment type="similarity">
    <text evidence="1">Belongs to the LysR transcriptional regulatory family.</text>
</comment>
<keyword evidence="3 6" id="KW-0238">DNA-binding</keyword>
<dbReference type="GO" id="GO:0003700">
    <property type="term" value="F:DNA-binding transcription factor activity"/>
    <property type="evidence" value="ECO:0007669"/>
    <property type="project" value="InterPro"/>
</dbReference>
<accession>A0A1H3R4G9</accession>
<dbReference type="Proteomes" id="UP000183417">
    <property type="component" value="Unassembled WGS sequence"/>
</dbReference>
<dbReference type="GO" id="GO:0003677">
    <property type="term" value="F:DNA binding"/>
    <property type="evidence" value="ECO:0007669"/>
    <property type="project" value="UniProtKB-KW"/>
</dbReference>
<proteinExistence type="inferred from homology"/>
<dbReference type="CDD" id="cd08465">
    <property type="entry name" value="PBP2_ToxR"/>
    <property type="match status" value="1"/>
</dbReference>
<dbReference type="PANTHER" id="PTHR30118">
    <property type="entry name" value="HTH-TYPE TRANSCRIPTIONAL REGULATOR LEUO-RELATED"/>
    <property type="match status" value="1"/>
</dbReference>
<dbReference type="SUPFAM" id="SSF53850">
    <property type="entry name" value="Periplasmic binding protein-like II"/>
    <property type="match status" value="1"/>
</dbReference>
<organism evidence="6 7">
    <name type="scientific">Delftia lacustris</name>
    <dbReference type="NCBI Taxonomy" id="558537"/>
    <lineage>
        <taxon>Bacteria</taxon>
        <taxon>Pseudomonadati</taxon>
        <taxon>Pseudomonadota</taxon>
        <taxon>Betaproteobacteria</taxon>
        <taxon>Burkholderiales</taxon>
        <taxon>Comamonadaceae</taxon>
        <taxon>Delftia</taxon>
    </lineage>
</organism>
<dbReference type="PANTHER" id="PTHR30118:SF15">
    <property type="entry name" value="TRANSCRIPTIONAL REGULATORY PROTEIN"/>
    <property type="match status" value="1"/>
</dbReference>
<dbReference type="InterPro" id="IPR005119">
    <property type="entry name" value="LysR_subst-bd"/>
</dbReference>
<protein>
    <submittedName>
        <fullName evidence="6">DNA-binding transcriptional regulator, LysR family</fullName>
    </submittedName>
</protein>
<name>A0A1H3R4G9_9BURK</name>
<feature type="domain" description="HTH lysR-type" evidence="5">
    <location>
        <begin position="15"/>
        <end position="72"/>
    </location>
</feature>
<dbReference type="Pfam" id="PF03466">
    <property type="entry name" value="LysR_substrate"/>
    <property type="match status" value="1"/>
</dbReference>
<evidence type="ECO:0000256" key="1">
    <source>
        <dbReference type="ARBA" id="ARBA00009437"/>
    </source>
</evidence>
<evidence type="ECO:0000256" key="4">
    <source>
        <dbReference type="ARBA" id="ARBA00023163"/>
    </source>
</evidence>
<evidence type="ECO:0000313" key="7">
    <source>
        <dbReference type="Proteomes" id="UP000183417"/>
    </source>
</evidence>
<dbReference type="PROSITE" id="PS50931">
    <property type="entry name" value="HTH_LYSR"/>
    <property type="match status" value="1"/>
</dbReference>
<dbReference type="PRINTS" id="PR00039">
    <property type="entry name" value="HTHLYSR"/>
</dbReference>
<evidence type="ECO:0000313" key="6">
    <source>
        <dbReference type="EMBL" id="SDZ20118.1"/>
    </source>
</evidence>
<dbReference type="InterPro" id="IPR036388">
    <property type="entry name" value="WH-like_DNA-bd_sf"/>
</dbReference>
<evidence type="ECO:0000256" key="2">
    <source>
        <dbReference type="ARBA" id="ARBA00023015"/>
    </source>
</evidence>
<evidence type="ECO:0000259" key="5">
    <source>
        <dbReference type="PROSITE" id="PS50931"/>
    </source>
</evidence>
<dbReference type="EMBL" id="FNPE01000014">
    <property type="protein sequence ID" value="SDZ20118.1"/>
    <property type="molecule type" value="Genomic_DNA"/>
</dbReference>
<dbReference type="InterPro" id="IPR000847">
    <property type="entry name" value="LysR_HTH_N"/>
</dbReference>
<sequence>MCTVYIHGMDELRRIDLNLLLALHALLAEKHVTRAALRLHKSQPAMSHSLAQLREHLGDPLLVRRGGRMALTARAQGLVQPLADALGSLNGLLAQAEFDPAHARGRLRLALSDYASRIVLPPLMRHLRQHAPGLDLAISQSTREVMLAQLADGELDLALGPFPDAPDLPEGIEVQDLFQEQFVSVADQAVLPARGGLSLPDWLQRPHVMLAMRPDASEEIERALAAQGLSRRVVLALPHWSAALEVLAGTDLVLTVGSRAIGDLRRHKTLRRFAPPLELPEFAYQQAWHVRKQGDAMHRWLRNSMAQCCAAQGQTQE</sequence>
<dbReference type="SUPFAM" id="SSF46785">
    <property type="entry name" value="Winged helix' DNA-binding domain"/>
    <property type="match status" value="1"/>
</dbReference>
<keyword evidence="4" id="KW-0804">Transcription</keyword>
<evidence type="ECO:0000256" key="3">
    <source>
        <dbReference type="ARBA" id="ARBA00023125"/>
    </source>
</evidence>
<dbReference type="Gene3D" id="3.40.190.10">
    <property type="entry name" value="Periplasmic binding protein-like II"/>
    <property type="match status" value="2"/>
</dbReference>
<keyword evidence="2" id="KW-0805">Transcription regulation</keyword>
<dbReference type="InterPro" id="IPR036390">
    <property type="entry name" value="WH_DNA-bd_sf"/>
</dbReference>